<feature type="transmembrane region" description="Helical" evidence="1">
    <location>
        <begin position="117"/>
        <end position="136"/>
    </location>
</feature>
<feature type="domain" description="CAAX prenyl protease 2/Lysostaphin resistance protein A-like" evidence="2">
    <location>
        <begin position="123"/>
        <end position="220"/>
    </location>
</feature>
<sequence length="236" mass="26374">MEYVKKNPLTSFFVISYLITVICVVGMYVLRYVGGFSIVENALFLISVTSPTIAATMLAGLNGGLDEIKKLYSSILKWKVNPFYFIAGFALMIVPLIIGILYLLLGGEITGSSPATGFTMDVFLLGLIANLYWGPLSEELGWRGYVLPKLESRYSALYSSILIGVLWASWHLPFYLVEERTPYYIYFPLVIALTILFTWAFNNTGGSTLVAVVFHFSFNFTGRFITNPNAFNLMPV</sequence>
<dbReference type="AlphaFoldDB" id="X0XIJ5"/>
<dbReference type="GO" id="GO:0080120">
    <property type="term" value="P:CAAX-box protein maturation"/>
    <property type="evidence" value="ECO:0007669"/>
    <property type="project" value="UniProtKB-ARBA"/>
</dbReference>
<evidence type="ECO:0000313" key="3">
    <source>
        <dbReference type="EMBL" id="GAG35217.1"/>
    </source>
</evidence>
<evidence type="ECO:0000256" key="1">
    <source>
        <dbReference type="SAM" id="Phobius"/>
    </source>
</evidence>
<feature type="transmembrane region" description="Helical" evidence="1">
    <location>
        <begin position="12"/>
        <end position="30"/>
    </location>
</feature>
<keyword evidence="1" id="KW-0812">Transmembrane</keyword>
<feature type="transmembrane region" description="Helical" evidence="1">
    <location>
        <begin position="83"/>
        <end position="105"/>
    </location>
</feature>
<dbReference type="EMBL" id="BARS01048315">
    <property type="protein sequence ID" value="GAG35217.1"/>
    <property type="molecule type" value="Genomic_DNA"/>
</dbReference>
<accession>X0XIJ5</accession>
<feature type="transmembrane region" description="Helical" evidence="1">
    <location>
        <begin position="156"/>
        <end position="176"/>
    </location>
</feature>
<evidence type="ECO:0000259" key="2">
    <source>
        <dbReference type="Pfam" id="PF02517"/>
    </source>
</evidence>
<dbReference type="GO" id="GO:0004175">
    <property type="term" value="F:endopeptidase activity"/>
    <property type="evidence" value="ECO:0007669"/>
    <property type="project" value="UniProtKB-ARBA"/>
</dbReference>
<dbReference type="PANTHER" id="PTHR35797:SF1">
    <property type="entry name" value="PROTEASE"/>
    <property type="match status" value="1"/>
</dbReference>
<keyword evidence="1" id="KW-1133">Transmembrane helix</keyword>
<reference evidence="3" key="1">
    <citation type="journal article" date="2014" name="Front. Microbiol.">
        <title>High frequency of phylogenetically diverse reductive dehalogenase-homologous genes in deep subseafloor sedimentary metagenomes.</title>
        <authorList>
            <person name="Kawai M."/>
            <person name="Futagami T."/>
            <person name="Toyoda A."/>
            <person name="Takaki Y."/>
            <person name="Nishi S."/>
            <person name="Hori S."/>
            <person name="Arai W."/>
            <person name="Tsubouchi T."/>
            <person name="Morono Y."/>
            <person name="Uchiyama I."/>
            <person name="Ito T."/>
            <person name="Fujiyama A."/>
            <person name="Inagaki F."/>
            <person name="Takami H."/>
        </authorList>
    </citation>
    <scope>NUCLEOTIDE SEQUENCE</scope>
    <source>
        <strain evidence="3">Expedition CK06-06</strain>
    </source>
</reference>
<comment type="caution">
    <text evidence="3">The sequence shown here is derived from an EMBL/GenBank/DDBJ whole genome shotgun (WGS) entry which is preliminary data.</text>
</comment>
<gene>
    <name evidence="3" type="ORF">S01H1_72442</name>
</gene>
<keyword evidence="1" id="KW-0472">Membrane</keyword>
<proteinExistence type="predicted"/>
<dbReference type="InterPro" id="IPR003675">
    <property type="entry name" value="Rce1/LyrA-like_dom"/>
</dbReference>
<feature type="non-terminal residue" evidence="3">
    <location>
        <position position="236"/>
    </location>
</feature>
<name>X0XIJ5_9ZZZZ</name>
<dbReference type="InterPro" id="IPR042150">
    <property type="entry name" value="MmRce1-like"/>
</dbReference>
<dbReference type="PANTHER" id="PTHR35797">
    <property type="entry name" value="PROTEASE-RELATED"/>
    <property type="match status" value="1"/>
</dbReference>
<protein>
    <recommendedName>
        <fullName evidence="2">CAAX prenyl protease 2/Lysostaphin resistance protein A-like domain-containing protein</fullName>
    </recommendedName>
</protein>
<dbReference type="Pfam" id="PF02517">
    <property type="entry name" value="Rce1-like"/>
    <property type="match status" value="1"/>
</dbReference>
<feature type="transmembrane region" description="Helical" evidence="1">
    <location>
        <begin position="42"/>
        <end position="63"/>
    </location>
</feature>
<organism evidence="3">
    <name type="scientific">marine sediment metagenome</name>
    <dbReference type="NCBI Taxonomy" id="412755"/>
    <lineage>
        <taxon>unclassified sequences</taxon>
        <taxon>metagenomes</taxon>
        <taxon>ecological metagenomes</taxon>
    </lineage>
</organism>
<feature type="transmembrane region" description="Helical" evidence="1">
    <location>
        <begin position="183"/>
        <end position="201"/>
    </location>
</feature>